<dbReference type="GeneID" id="112685820"/>
<sequence length="137" mass="14617">MISKQFLILSIVIVSLVHCISCRPDNTNGVKFVQTASKTSRSPVSTNHNGTMKSSSNKSVSANNNNSSTIKPEAGFASREVKPKRISRLSSLSKAAIKPVSSIASGGFRILQGLLSRFRSIFTNASKNASSNKLTST</sequence>
<keyword evidence="3" id="KW-1185">Reference proteome</keyword>
<feature type="region of interest" description="Disordered" evidence="1">
    <location>
        <begin position="36"/>
        <end position="82"/>
    </location>
</feature>
<dbReference type="AlphaFoldDB" id="A0A8B8FRP4"/>
<accession>A0A8B8FRP4</accession>
<feature type="compositionally biased region" description="Low complexity" evidence="1">
    <location>
        <begin position="54"/>
        <end position="68"/>
    </location>
</feature>
<feature type="signal peptide" evidence="2">
    <location>
        <begin position="1"/>
        <end position="22"/>
    </location>
</feature>
<organism evidence="3 4">
    <name type="scientific">Sipha flava</name>
    <name type="common">yellow sugarcane aphid</name>
    <dbReference type="NCBI Taxonomy" id="143950"/>
    <lineage>
        <taxon>Eukaryota</taxon>
        <taxon>Metazoa</taxon>
        <taxon>Ecdysozoa</taxon>
        <taxon>Arthropoda</taxon>
        <taxon>Hexapoda</taxon>
        <taxon>Insecta</taxon>
        <taxon>Pterygota</taxon>
        <taxon>Neoptera</taxon>
        <taxon>Paraneoptera</taxon>
        <taxon>Hemiptera</taxon>
        <taxon>Sternorrhyncha</taxon>
        <taxon>Aphidomorpha</taxon>
        <taxon>Aphidoidea</taxon>
        <taxon>Aphididae</taxon>
        <taxon>Sipha</taxon>
    </lineage>
</organism>
<reference evidence="4" key="1">
    <citation type="submission" date="2025-08" db="UniProtKB">
        <authorList>
            <consortium name="RefSeq"/>
        </authorList>
    </citation>
    <scope>IDENTIFICATION</scope>
    <source>
        <tissue evidence="4">Whole body</tissue>
    </source>
</reference>
<feature type="compositionally biased region" description="Polar residues" evidence="1">
    <location>
        <begin position="36"/>
        <end position="53"/>
    </location>
</feature>
<keyword evidence="2" id="KW-0732">Signal</keyword>
<evidence type="ECO:0000256" key="2">
    <source>
        <dbReference type="SAM" id="SignalP"/>
    </source>
</evidence>
<evidence type="ECO:0000256" key="1">
    <source>
        <dbReference type="SAM" id="MobiDB-lite"/>
    </source>
</evidence>
<evidence type="ECO:0000313" key="4">
    <source>
        <dbReference type="RefSeq" id="XP_025413624.1"/>
    </source>
</evidence>
<name>A0A8B8FRP4_9HEMI</name>
<gene>
    <name evidence="4" type="primary">LOC112685820</name>
</gene>
<dbReference type="RefSeq" id="XP_025413624.1">
    <property type="nucleotide sequence ID" value="XM_025557839.1"/>
</dbReference>
<proteinExistence type="predicted"/>
<evidence type="ECO:0000313" key="3">
    <source>
        <dbReference type="Proteomes" id="UP000694846"/>
    </source>
</evidence>
<feature type="chain" id="PRO_5034033622" evidence="2">
    <location>
        <begin position="23"/>
        <end position="137"/>
    </location>
</feature>
<dbReference type="Proteomes" id="UP000694846">
    <property type="component" value="Unplaced"/>
</dbReference>
<protein>
    <submittedName>
        <fullName evidence="4">Uncharacterized protein LOC112685820 isoform X1</fullName>
    </submittedName>
</protein>